<keyword evidence="8 11" id="KW-1133">Transmembrane helix</keyword>
<dbReference type="Pfam" id="PF23598">
    <property type="entry name" value="LRR_14"/>
    <property type="match status" value="1"/>
</dbReference>
<evidence type="ECO:0000256" key="8">
    <source>
        <dbReference type="ARBA" id="ARBA00022989"/>
    </source>
</evidence>
<evidence type="ECO:0000256" key="10">
    <source>
        <dbReference type="ARBA" id="ARBA00023180"/>
    </source>
</evidence>
<dbReference type="InterPro" id="IPR003591">
    <property type="entry name" value="Leu-rich_rpt_typical-subtyp"/>
</dbReference>
<dbReference type="FunFam" id="3.80.10.10:FF:000400">
    <property type="entry name" value="Nuclear pore complex protein NUP107"/>
    <property type="match status" value="1"/>
</dbReference>
<evidence type="ECO:0000259" key="14">
    <source>
        <dbReference type="Pfam" id="PF23598"/>
    </source>
</evidence>
<dbReference type="SUPFAM" id="SSF52058">
    <property type="entry name" value="L domain-like"/>
    <property type="match status" value="2"/>
</dbReference>
<evidence type="ECO:0000256" key="11">
    <source>
        <dbReference type="SAM" id="Phobius"/>
    </source>
</evidence>
<evidence type="ECO:0000256" key="5">
    <source>
        <dbReference type="ARBA" id="ARBA00022692"/>
    </source>
</evidence>
<dbReference type="Proteomes" id="UP001567538">
    <property type="component" value="Unassembled WGS sequence"/>
</dbReference>
<organism evidence="15 16">
    <name type="scientific">Salvia divinorum</name>
    <name type="common">Maria pastora</name>
    <name type="synonym">Diviner's sage</name>
    <dbReference type="NCBI Taxonomy" id="28513"/>
    <lineage>
        <taxon>Eukaryota</taxon>
        <taxon>Viridiplantae</taxon>
        <taxon>Streptophyta</taxon>
        <taxon>Embryophyta</taxon>
        <taxon>Tracheophyta</taxon>
        <taxon>Spermatophyta</taxon>
        <taxon>Magnoliopsida</taxon>
        <taxon>eudicotyledons</taxon>
        <taxon>Gunneridae</taxon>
        <taxon>Pentapetalae</taxon>
        <taxon>asterids</taxon>
        <taxon>lamiids</taxon>
        <taxon>Lamiales</taxon>
        <taxon>Lamiaceae</taxon>
        <taxon>Nepetoideae</taxon>
        <taxon>Mentheae</taxon>
        <taxon>Salviinae</taxon>
        <taxon>Salvia</taxon>
        <taxon>Salvia subgen. Calosphace</taxon>
    </lineage>
</organism>
<keyword evidence="6 12" id="KW-0732">Signal</keyword>
<feature type="chain" id="PRO_5044802930" evidence="12">
    <location>
        <begin position="24"/>
        <end position="791"/>
    </location>
</feature>
<keyword evidence="5 11" id="KW-0812">Transmembrane</keyword>
<dbReference type="InterPro" id="IPR046956">
    <property type="entry name" value="RLP23-like"/>
</dbReference>
<evidence type="ECO:0000256" key="3">
    <source>
        <dbReference type="ARBA" id="ARBA00022475"/>
    </source>
</evidence>
<dbReference type="InterPro" id="IPR032675">
    <property type="entry name" value="LRR_dom_sf"/>
</dbReference>
<reference evidence="15 16" key="1">
    <citation type="submission" date="2024-06" db="EMBL/GenBank/DDBJ databases">
        <title>A chromosome level genome sequence of Diviner's sage (Salvia divinorum).</title>
        <authorList>
            <person name="Ford S.A."/>
            <person name="Ro D.-K."/>
            <person name="Ness R.W."/>
            <person name="Phillips M.A."/>
        </authorList>
    </citation>
    <scope>NUCLEOTIDE SEQUENCE [LARGE SCALE GENOMIC DNA]</scope>
    <source>
        <strain evidence="15">SAF-2024a</strain>
        <tissue evidence="15">Leaf</tissue>
    </source>
</reference>
<dbReference type="Pfam" id="PF08263">
    <property type="entry name" value="LRRNT_2"/>
    <property type="match status" value="1"/>
</dbReference>
<evidence type="ECO:0000256" key="6">
    <source>
        <dbReference type="ARBA" id="ARBA00022729"/>
    </source>
</evidence>
<keyword evidence="9 11" id="KW-0472">Membrane</keyword>
<comment type="similarity">
    <text evidence="2">Belongs to the RLP family.</text>
</comment>
<keyword evidence="4" id="KW-0433">Leucine-rich repeat</keyword>
<dbReference type="InterPro" id="IPR001611">
    <property type="entry name" value="Leu-rich_rpt"/>
</dbReference>
<proteinExistence type="inferred from homology"/>
<keyword evidence="16" id="KW-1185">Reference proteome</keyword>
<dbReference type="SMART" id="SM00369">
    <property type="entry name" value="LRR_TYP"/>
    <property type="match status" value="8"/>
</dbReference>
<comment type="subcellular location">
    <subcellularLocation>
        <location evidence="1">Cell membrane</location>
        <topology evidence="1">Single-pass type I membrane protein</topology>
    </subcellularLocation>
</comment>
<dbReference type="GO" id="GO:0051707">
    <property type="term" value="P:response to other organism"/>
    <property type="evidence" value="ECO:0007669"/>
    <property type="project" value="UniProtKB-ARBA"/>
</dbReference>
<feature type="signal peptide" evidence="12">
    <location>
        <begin position="1"/>
        <end position="23"/>
    </location>
</feature>
<evidence type="ECO:0000313" key="16">
    <source>
        <dbReference type="Proteomes" id="UP001567538"/>
    </source>
</evidence>
<dbReference type="PANTHER" id="PTHR48063">
    <property type="entry name" value="LRR RECEPTOR-LIKE KINASE"/>
    <property type="match status" value="1"/>
</dbReference>
<feature type="domain" description="Leucine-rich repeat-containing N-terminal plant-type" evidence="13">
    <location>
        <begin position="32"/>
        <end position="68"/>
    </location>
</feature>
<dbReference type="FunFam" id="3.80.10.10:FF:000095">
    <property type="entry name" value="LRR receptor-like serine/threonine-protein kinase GSO1"/>
    <property type="match status" value="1"/>
</dbReference>
<dbReference type="PANTHER" id="PTHR48063:SF98">
    <property type="entry name" value="LRR RECEPTOR-LIKE SERINE_THREONINE-PROTEIN KINASE FLS2"/>
    <property type="match status" value="1"/>
</dbReference>
<dbReference type="GO" id="GO:0005886">
    <property type="term" value="C:plasma membrane"/>
    <property type="evidence" value="ECO:0007669"/>
    <property type="project" value="UniProtKB-SubCell"/>
</dbReference>
<evidence type="ECO:0000256" key="7">
    <source>
        <dbReference type="ARBA" id="ARBA00022737"/>
    </source>
</evidence>
<dbReference type="FunFam" id="3.80.10.10:FF:001362">
    <property type="entry name" value="Lrr receptor-like serinethreonine-protein kinase gso2"/>
    <property type="match status" value="1"/>
</dbReference>
<dbReference type="Gene3D" id="3.80.10.10">
    <property type="entry name" value="Ribonuclease Inhibitor"/>
    <property type="match status" value="3"/>
</dbReference>
<evidence type="ECO:0000259" key="13">
    <source>
        <dbReference type="Pfam" id="PF08263"/>
    </source>
</evidence>
<dbReference type="GO" id="GO:0009653">
    <property type="term" value="P:anatomical structure morphogenesis"/>
    <property type="evidence" value="ECO:0007669"/>
    <property type="project" value="UniProtKB-ARBA"/>
</dbReference>
<evidence type="ECO:0000256" key="9">
    <source>
        <dbReference type="ARBA" id="ARBA00023136"/>
    </source>
</evidence>
<dbReference type="GO" id="GO:0099402">
    <property type="term" value="P:plant organ development"/>
    <property type="evidence" value="ECO:0007669"/>
    <property type="project" value="UniProtKB-ARBA"/>
</dbReference>
<comment type="caution">
    <text evidence="15">The sequence shown here is derived from an EMBL/GenBank/DDBJ whole genome shotgun (WGS) entry which is preliminary data.</text>
</comment>
<keyword evidence="10" id="KW-0325">Glycoprotein</keyword>
<sequence length="791" mass="87419">MISDKRMAIKFLLLVLFCTFVSGDSEARCMEREREALLTFKSGLIDEDGVLSSWRSDECCIWYGVVCSTATGHVITLKLNNAALRGKISSSLLELHRLDYLDLSGNDFGGIPISEFISSMKQLQHLHLSESNFSGIVPPQIGNLTNLRSLDLSYNSLSSASLFLLGSALGSLEILNLAHNQLDGLIPDLTAFSSLTELRLSGNNFTGSVRIGHLSKLRVLELSHNSLEGSVPRSIGQLSQLQVLGLSYNSLKGLVSESHLLKLDKLKALDLSFNSLMLDIASDWSPPFQLNTISLAGCNVGPYFPKWIRTQTNLSILDLRVAGITDEAPRWLWSSFPLLADLYLSDNQISGTVPNLSSTSILRMDLRYNRFSGPMPLFPSNASHIQLSGNMFSGSISSICKTRHDQLSFLLISNNQFAGELPDCWEKMPSLFSLNMANNSFSGKIPSSFGNLSNLISLQMRGNNLSGELPNNMRLCQNLSMVDVGGNKLTGEIPTWIGQIYNMRFLNLRGNKLHGSIPHEICNLTYIQVLDLSINNLSSMIPDCFSNFTVLASKTTKYLAPPTLAPIYFSLDNENKHYGYSSFQWKGQETEYRSNIGLLKLIDFSSNRLIGNIPESFSSMSGLKSLNLSRNGLTGYIIPDIGKMKMLDSLDLSQNELSGKIPTSLAEIPTLGFLDLSDNNLSGKIPTSTQLQSFNAPAYAGNGRLCGDPLPKCLVLRPSPTKPEENVNESLSFMQEVCISMTFGFIFGFWGVVGLFMLKKSWRLAFFNLLDTVGDWFYIKIALFVSKWIPS</sequence>
<dbReference type="InterPro" id="IPR055414">
    <property type="entry name" value="LRR_R13L4/SHOC2-like"/>
</dbReference>
<dbReference type="EMBL" id="JBEAFC010000005">
    <property type="protein sequence ID" value="KAL1555492.1"/>
    <property type="molecule type" value="Genomic_DNA"/>
</dbReference>
<dbReference type="AlphaFoldDB" id="A0ABD1HGX0"/>
<accession>A0ABD1HGX0</accession>
<evidence type="ECO:0000256" key="1">
    <source>
        <dbReference type="ARBA" id="ARBA00004251"/>
    </source>
</evidence>
<evidence type="ECO:0000256" key="4">
    <source>
        <dbReference type="ARBA" id="ARBA00022614"/>
    </source>
</evidence>
<keyword evidence="3" id="KW-1003">Cell membrane</keyword>
<dbReference type="Pfam" id="PF00560">
    <property type="entry name" value="LRR_1"/>
    <property type="match status" value="10"/>
</dbReference>
<protein>
    <submittedName>
        <fullName evidence="15">Receptor-like protein EIX2 isoform X1</fullName>
    </submittedName>
</protein>
<dbReference type="PROSITE" id="PS51450">
    <property type="entry name" value="LRR"/>
    <property type="match status" value="2"/>
</dbReference>
<evidence type="ECO:0000256" key="12">
    <source>
        <dbReference type="SAM" id="SignalP"/>
    </source>
</evidence>
<evidence type="ECO:0000256" key="2">
    <source>
        <dbReference type="ARBA" id="ARBA00009592"/>
    </source>
</evidence>
<feature type="transmembrane region" description="Helical" evidence="11">
    <location>
        <begin position="739"/>
        <end position="758"/>
    </location>
</feature>
<name>A0ABD1HGX0_SALDI</name>
<dbReference type="PRINTS" id="PR00019">
    <property type="entry name" value="LEURICHRPT"/>
</dbReference>
<dbReference type="GO" id="GO:0006952">
    <property type="term" value="P:defense response"/>
    <property type="evidence" value="ECO:0007669"/>
    <property type="project" value="UniProtKB-ARBA"/>
</dbReference>
<dbReference type="InterPro" id="IPR013210">
    <property type="entry name" value="LRR_N_plant-typ"/>
</dbReference>
<gene>
    <name evidence="15" type="ORF">AAHA92_11221</name>
</gene>
<feature type="domain" description="Disease resistance R13L4/SHOC-2-like LRR" evidence="14">
    <location>
        <begin position="168"/>
        <end position="351"/>
    </location>
</feature>
<dbReference type="FunFam" id="3.80.10.10:FF:000111">
    <property type="entry name" value="LRR receptor-like serine/threonine-protein kinase ERECTA"/>
    <property type="match status" value="1"/>
</dbReference>
<keyword evidence="7" id="KW-0677">Repeat</keyword>
<evidence type="ECO:0000313" key="15">
    <source>
        <dbReference type="EMBL" id="KAL1555492.1"/>
    </source>
</evidence>